<protein>
    <recommendedName>
        <fullName evidence="5">Sec-independent protein translocase protein TatC</fullName>
    </recommendedName>
</protein>
<keyword evidence="7" id="KW-1185">Reference proteome</keyword>
<keyword evidence="2 5" id="KW-0812">Transmembrane</keyword>
<feature type="transmembrane region" description="Helical" evidence="5">
    <location>
        <begin position="29"/>
        <end position="48"/>
    </location>
</feature>
<dbReference type="GO" id="GO:0033281">
    <property type="term" value="C:TAT protein transport complex"/>
    <property type="evidence" value="ECO:0007669"/>
    <property type="project" value="UniProtKB-UniRule"/>
</dbReference>
<gene>
    <name evidence="5" type="primary">tatC</name>
    <name evidence="6" type="ordered locus">Oter_4241</name>
</gene>
<dbReference type="PANTHER" id="PTHR30371:SF0">
    <property type="entry name" value="SEC-INDEPENDENT PROTEIN TRANSLOCASE PROTEIN TATC, CHLOROPLASTIC-RELATED"/>
    <property type="match status" value="1"/>
</dbReference>
<dbReference type="GO" id="GO:0043953">
    <property type="term" value="P:protein transport by the Tat complex"/>
    <property type="evidence" value="ECO:0007669"/>
    <property type="project" value="UniProtKB-UniRule"/>
</dbReference>
<feature type="transmembrane region" description="Helical" evidence="5">
    <location>
        <begin position="233"/>
        <end position="258"/>
    </location>
</feature>
<dbReference type="GO" id="GO:0009977">
    <property type="term" value="F:proton motive force dependent protein transmembrane transporter activity"/>
    <property type="evidence" value="ECO:0007669"/>
    <property type="project" value="TreeGrafter"/>
</dbReference>
<name>B1ZP28_OPITP</name>
<evidence type="ECO:0000256" key="3">
    <source>
        <dbReference type="ARBA" id="ARBA00022989"/>
    </source>
</evidence>
<evidence type="ECO:0000256" key="1">
    <source>
        <dbReference type="ARBA" id="ARBA00004141"/>
    </source>
</evidence>
<evidence type="ECO:0000256" key="4">
    <source>
        <dbReference type="ARBA" id="ARBA00023136"/>
    </source>
</evidence>
<organism evidence="6 7">
    <name type="scientific">Opitutus terrae (strain DSM 11246 / JCM 15787 / PB90-1)</name>
    <dbReference type="NCBI Taxonomy" id="452637"/>
    <lineage>
        <taxon>Bacteria</taxon>
        <taxon>Pseudomonadati</taxon>
        <taxon>Verrucomicrobiota</taxon>
        <taxon>Opitutia</taxon>
        <taxon>Opitutales</taxon>
        <taxon>Opitutaceae</taxon>
        <taxon>Opitutus</taxon>
    </lineage>
</organism>
<evidence type="ECO:0000313" key="6">
    <source>
        <dbReference type="EMBL" id="ACB77514.1"/>
    </source>
</evidence>
<sequence length="329" mass="36642">MSAVDEQLDEEETSEKKSFWDHLRDLRTALVRSAIAIGIALVVCLLIADKLVLLLEYPLQRMNVFEKAKPTVTFKIGGTQLGPYEVKPDEFPGLPGSDNPNVTYHVGSAKIGEHQVATLVPEPTPPESLGALRVRLHNLSPADAFFIAFHVAIYGAIIVSAPFWIYFMGQFFLPALSVREKSVLYQWLGWGVLLFFSGVAATYFVLLPLALRASIEYSHLLGLEAYDWRADGYIGFVMKFIVGMGIGFQFPIVVLILVKLGLVTHQQLAHYRRHVIVLTLIVGALLTTPEVITQVAMAVPLYLLYEISILIARYWDWKKRRAEATAGAG</sequence>
<comment type="subunit">
    <text evidence="5">Forms a complex with TatA.</text>
</comment>
<evidence type="ECO:0000313" key="7">
    <source>
        <dbReference type="Proteomes" id="UP000007013"/>
    </source>
</evidence>
<dbReference type="eggNOG" id="COG0805">
    <property type="taxonomic scope" value="Bacteria"/>
</dbReference>
<dbReference type="GO" id="GO:0065002">
    <property type="term" value="P:intracellular protein transmembrane transport"/>
    <property type="evidence" value="ECO:0007669"/>
    <property type="project" value="TreeGrafter"/>
</dbReference>
<dbReference type="EMBL" id="CP001032">
    <property type="protein sequence ID" value="ACB77514.1"/>
    <property type="molecule type" value="Genomic_DNA"/>
</dbReference>
<feature type="transmembrane region" description="Helical" evidence="5">
    <location>
        <begin position="270"/>
        <end position="286"/>
    </location>
</feature>
<dbReference type="HAMAP" id="MF_00902">
    <property type="entry name" value="TatC"/>
    <property type="match status" value="1"/>
</dbReference>
<dbReference type="PANTHER" id="PTHR30371">
    <property type="entry name" value="SEC-INDEPENDENT PROTEIN TRANSLOCASE PROTEIN TATC"/>
    <property type="match status" value="1"/>
</dbReference>
<comment type="similarity">
    <text evidence="5">Belongs to the TatC family.</text>
</comment>
<dbReference type="Proteomes" id="UP000007013">
    <property type="component" value="Chromosome"/>
</dbReference>
<accession>B1ZP28</accession>
<dbReference type="RefSeq" id="WP_012377042.1">
    <property type="nucleotide sequence ID" value="NC_010571.1"/>
</dbReference>
<dbReference type="STRING" id="452637.Oter_4241"/>
<dbReference type="Pfam" id="PF00902">
    <property type="entry name" value="TatC"/>
    <property type="match status" value="1"/>
</dbReference>
<feature type="transmembrane region" description="Helical" evidence="5">
    <location>
        <begin position="144"/>
        <end position="167"/>
    </location>
</feature>
<proteinExistence type="inferred from homology"/>
<keyword evidence="5" id="KW-0813">Transport</keyword>
<evidence type="ECO:0000256" key="2">
    <source>
        <dbReference type="ARBA" id="ARBA00022692"/>
    </source>
</evidence>
<dbReference type="InterPro" id="IPR002033">
    <property type="entry name" value="TatC"/>
</dbReference>
<keyword evidence="5" id="KW-0811">Translocation</keyword>
<keyword evidence="4 5" id="KW-0472">Membrane</keyword>
<comment type="function">
    <text evidence="5">Part of the twin-arginine translocation (Tat) system that transports large folded proteins containing a characteristic twin-arginine motif in their signal peptide across membranes.</text>
</comment>
<evidence type="ECO:0000256" key="5">
    <source>
        <dbReference type="HAMAP-Rule" id="MF_00902"/>
    </source>
</evidence>
<reference evidence="6 7" key="1">
    <citation type="journal article" date="2011" name="J. Bacteriol.">
        <title>Genome sequence of the verrucomicrobium Opitutus terrae PB90-1, an abundant inhabitant of rice paddy soil ecosystems.</title>
        <authorList>
            <person name="van Passel M.W."/>
            <person name="Kant R."/>
            <person name="Palva A."/>
            <person name="Copeland A."/>
            <person name="Lucas S."/>
            <person name="Lapidus A."/>
            <person name="Glavina del Rio T."/>
            <person name="Pitluck S."/>
            <person name="Goltsman E."/>
            <person name="Clum A."/>
            <person name="Sun H."/>
            <person name="Schmutz J."/>
            <person name="Larimer F.W."/>
            <person name="Land M.L."/>
            <person name="Hauser L."/>
            <person name="Kyrpides N."/>
            <person name="Mikhailova N."/>
            <person name="Richardson P.P."/>
            <person name="Janssen P.H."/>
            <person name="de Vos W.M."/>
            <person name="Smidt H."/>
        </authorList>
    </citation>
    <scope>NUCLEOTIDE SEQUENCE [LARGE SCALE GENOMIC DNA]</scope>
    <source>
        <strain evidence="7">DSM 11246 / JCM 15787 / PB90-1</strain>
    </source>
</reference>
<keyword evidence="5" id="KW-0997">Cell inner membrane</keyword>
<comment type="subcellular location">
    <subcellularLocation>
        <location evidence="5">Cell inner membrane</location>
        <topology evidence="5">Multi-pass membrane protein</topology>
    </subcellularLocation>
    <subcellularLocation>
        <location evidence="1">Membrane</location>
        <topology evidence="1">Multi-pass membrane protein</topology>
    </subcellularLocation>
</comment>
<keyword evidence="3 5" id="KW-1133">Transmembrane helix</keyword>
<feature type="transmembrane region" description="Helical" evidence="5">
    <location>
        <begin position="292"/>
        <end position="312"/>
    </location>
</feature>
<dbReference type="KEGG" id="ote:Oter_4241"/>
<dbReference type="HOGENOM" id="CLU_031942_3_3_0"/>
<feature type="transmembrane region" description="Helical" evidence="5">
    <location>
        <begin position="187"/>
        <end position="213"/>
    </location>
</feature>
<keyword evidence="5" id="KW-1003">Cell membrane</keyword>
<dbReference type="NCBIfam" id="TIGR00945">
    <property type="entry name" value="tatC"/>
    <property type="match status" value="1"/>
</dbReference>
<dbReference type="AlphaFoldDB" id="B1ZP28"/>
<keyword evidence="5" id="KW-0653">Protein transport</keyword>
<dbReference type="OrthoDB" id="9777044at2"/>